<dbReference type="InterPro" id="IPR036388">
    <property type="entry name" value="WH-like_DNA-bd_sf"/>
</dbReference>
<sequence length="580" mass="63211">MHKAVISGTGLYTPANSISNDELVASFNAYVQQFNADNAAAIERGEVEALSESSSAFIEKASGIKSRFVIDKDGILDPQRMVPRIPERSNDEWGILCEMAVGAAKEALERAGRSVADIDGVIVACSNLQRAYPAVAIEVQAALGINGWGYDMNVACSSATFGIQAAVNAVATGQARAVLMVNPEICTGHLNFRDRDSHFIFGDAATAVIIERADQATSKHQWDILGTKLLTQFSNNIRNNFGFLNRAAEEGIGAKDKLFVQEGRKVFKDVCPMVAELIGAHLAENQLNVGDVKRFWLHQANLNMNLLIARKLLGRDAEAHEAPVILDTYANTSSAGSVIAFHKHHDDLPVGSLGVLSSFGAGYSIGSVILRKKGWSAGMAEADAELLARLLAGEQRAFRELVSTYQGAMRAVAYAIVGSRNADEVVQDAWLAVVRNLDGFQQRASLKTWLLTITANTAKSRLKQQRREPLLDDLPAPHGSVGAERFAEDGHWQTPPSQWELDTPEALLAEAELRECLDKTIASLSEMQSSVLLLRERQGLEPEEICNLLDLSLSNVRVLLHRARLKVFATLEHFEETGQC</sequence>
<dbReference type="AlphaFoldDB" id="A0AA37CEE2"/>
<dbReference type="GO" id="GO:0006352">
    <property type="term" value="P:DNA-templated transcription initiation"/>
    <property type="evidence" value="ECO:0007669"/>
    <property type="project" value="InterPro"/>
</dbReference>
<dbReference type="Proteomes" id="UP000887228">
    <property type="component" value="Unassembled WGS sequence"/>
</dbReference>
<comment type="caution">
    <text evidence="7">The sequence shown here is derived from an EMBL/GenBank/DDBJ whole genome shotgun (WGS) entry which is preliminary data.</text>
</comment>
<dbReference type="Pfam" id="PF08281">
    <property type="entry name" value="Sigma70_r4_2"/>
    <property type="match status" value="1"/>
</dbReference>
<dbReference type="SUPFAM" id="SSF53901">
    <property type="entry name" value="Thiolase-like"/>
    <property type="match status" value="1"/>
</dbReference>
<dbReference type="EMBL" id="BPMT01000001">
    <property type="protein sequence ID" value="GIZ91526.1"/>
    <property type="molecule type" value="Genomic_DNA"/>
</dbReference>
<dbReference type="Gene3D" id="1.10.10.10">
    <property type="entry name" value="Winged helix-like DNA-binding domain superfamily/Winged helix DNA-binding domain"/>
    <property type="match status" value="1"/>
</dbReference>
<evidence type="ECO:0008006" key="11">
    <source>
        <dbReference type="Google" id="ProtNLM"/>
    </source>
</evidence>
<organism evidence="7 9">
    <name type="scientific">Aquipseudomonas alcaligenes</name>
    <name type="common">Pseudomonas alcaligenes</name>
    <dbReference type="NCBI Taxonomy" id="43263"/>
    <lineage>
        <taxon>Bacteria</taxon>
        <taxon>Pseudomonadati</taxon>
        <taxon>Pseudomonadota</taxon>
        <taxon>Gammaproteobacteria</taxon>
        <taxon>Pseudomonadales</taxon>
        <taxon>Pseudomonadaceae</taxon>
        <taxon>Aquipseudomonas</taxon>
    </lineage>
</organism>
<name>A0AA37CEE2_AQUAC</name>
<feature type="domain" description="Beta-ketoacyl-[acyl-carrier-protein] synthase III C-terminal" evidence="5">
    <location>
        <begin position="282"/>
        <end position="371"/>
    </location>
</feature>
<proteinExistence type="predicted"/>
<protein>
    <recommendedName>
        <fullName evidence="11">Beta-ketoacyl-ACP synthase III</fullName>
    </recommendedName>
</protein>
<dbReference type="CDD" id="cd00830">
    <property type="entry name" value="KAS_III"/>
    <property type="match status" value="1"/>
</dbReference>
<keyword evidence="1" id="KW-0808">Transferase</keyword>
<evidence type="ECO:0000313" key="7">
    <source>
        <dbReference type="EMBL" id="GIZ86710.1"/>
    </source>
</evidence>
<evidence type="ECO:0000313" key="10">
    <source>
        <dbReference type="Proteomes" id="UP000887228"/>
    </source>
</evidence>
<dbReference type="GO" id="GO:0003677">
    <property type="term" value="F:DNA binding"/>
    <property type="evidence" value="ECO:0007669"/>
    <property type="project" value="InterPro"/>
</dbReference>
<dbReference type="GO" id="GO:0016987">
    <property type="term" value="F:sigma factor activity"/>
    <property type="evidence" value="ECO:0007669"/>
    <property type="project" value="InterPro"/>
</dbReference>
<dbReference type="Pfam" id="PF08545">
    <property type="entry name" value="ACP_syn_III"/>
    <property type="match status" value="1"/>
</dbReference>
<dbReference type="InterPro" id="IPR013324">
    <property type="entry name" value="RNA_pol_sigma_r3/r4-like"/>
</dbReference>
<dbReference type="FunFam" id="3.40.47.10:FF:000049">
    <property type="entry name" value="3-oxoacyl-Acyl-carrier-protein synthase III"/>
    <property type="match status" value="1"/>
</dbReference>
<gene>
    <name evidence="7" type="ORF">KAM435_00370</name>
    <name evidence="8" type="ORF">KAM436_04940</name>
</gene>
<dbReference type="GO" id="GO:0004315">
    <property type="term" value="F:3-oxoacyl-[acyl-carrier-protein] synthase activity"/>
    <property type="evidence" value="ECO:0007669"/>
    <property type="project" value="InterPro"/>
</dbReference>
<feature type="domain" description="RNA polymerase sigma factor 70 region 4 type 2" evidence="4">
    <location>
        <begin position="514"/>
        <end position="566"/>
    </location>
</feature>
<dbReference type="NCBIfam" id="NF005703">
    <property type="entry name" value="PRK07515.1"/>
    <property type="match status" value="1"/>
</dbReference>
<dbReference type="CDD" id="cd06171">
    <property type="entry name" value="Sigma70_r4"/>
    <property type="match status" value="1"/>
</dbReference>
<evidence type="ECO:0000313" key="9">
    <source>
        <dbReference type="Proteomes" id="UP000887212"/>
    </source>
</evidence>
<dbReference type="PANTHER" id="PTHR34069">
    <property type="entry name" value="3-OXOACYL-[ACYL-CARRIER-PROTEIN] SYNTHASE 3"/>
    <property type="match status" value="1"/>
</dbReference>
<evidence type="ECO:0000259" key="6">
    <source>
        <dbReference type="Pfam" id="PF08545"/>
    </source>
</evidence>
<evidence type="ECO:0000259" key="5">
    <source>
        <dbReference type="Pfam" id="PF08541"/>
    </source>
</evidence>
<dbReference type="Gene3D" id="3.40.47.10">
    <property type="match status" value="2"/>
</dbReference>
<dbReference type="GO" id="GO:0044550">
    <property type="term" value="P:secondary metabolite biosynthetic process"/>
    <property type="evidence" value="ECO:0007669"/>
    <property type="project" value="TreeGrafter"/>
</dbReference>
<dbReference type="Proteomes" id="UP000887212">
    <property type="component" value="Unassembled WGS sequence"/>
</dbReference>
<dbReference type="InterPro" id="IPR007627">
    <property type="entry name" value="RNA_pol_sigma70_r2"/>
</dbReference>
<dbReference type="EMBL" id="BPMS01000001">
    <property type="protein sequence ID" value="GIZ86710.1"/>
    <property type="molecule type" value="Genomic_DNA"/>
</dbReference>
<dbReference type="GO" id="GO:0006633">
    <property type="term" value="P:fatty acid biosynthetic process"/>
    <property type="evidence" value="ECO:0007669"/>
    <property type="project" value="InterPro"/>
</dbReference>
<evidence type="ECO:0000259" key="4">
    <source>
        <dbReference type="Pfam" id="PF08281"/>
    </source>
</evidence>
<feature type="domain" description="RNA polymerase sigma-70 region 2" evidence="3">
    <location>
        <begin position="401"/>
        <end position="467"/>
    </location>
</feature>
<accession>A0AA37CEE2</accession>
<evidence type="ECO:0000256" key="2">
    <source>
        <dbReference type="ARBA" id="ARBA00023315"/>
    </source>
</evidence>
<feature type="domain" description="Beta-ketoacyl-[acyl-carrier-protein] synthase III N-terminal" evidence="6">
    <location>
        <begin position="150"/>
        <end position="226"/>
    </location>
</feature>
<dbReference type="InterPro" id="IPR013249">
    <property type="entry name" value="RNA_pol_sigma70_r4_t2"/>
</dbReference>
<dbReference type="NCBIfam" id="TIGR02937">
    <property type="entry name" value="sigma70-ECF"/>
    <property type="match status" value="1"/>
</dbReference>
<dbReference type="FunFam" id="3.40.47.10:FF:000051">
    <property type="entry name" value="3-oxoacyl-Acyl-carrier-protein synthase III"/>
    <property type="match status" value="1"/>
</dbReference>
<evidence type="ECO:0000313" key="8">
    <source>
        <dbReference type="EMBL" id="GIZ91526.1"/>
    </source>
</evidence>
<dbReference type="InterPro" id="IPR013747">
    <property type="entry name" value="ACP_syn_III_C"/>
</dbReference>
<evidence type="ECO:0000256" key="1">
    <source>
        <dbReference type="ARBA" id="ARBA00022679"/>
    </source>
</evidence>
<reference evidence="7 10" key="1">
    <citation type="submission" date="2021-07" db="EMBL/GenBank/DDBJ databases">
        <title>Whole genome sequencing of carbapenem-resistant Pseudomonas spp. isolated in Japan.</title>
        <authorList>
            <person name="Suzuki M."/>
            <person name="Maehana S."/>
            <person name="Kitasato H."/>
        </authorList>
    </citation>
    <scope>NUCLEOTIDE SEQUENCE</scope>
    <source>
        <strain evidence="7">KAM435</strain>
        <strain evidence="8 10">KAM436</strain>
    </source>
</reference>
<dbReference type="Gene3D" id="1.10.1740.10">
    <property type="match status" value="1"/>
</dbReference>
<dbReference type="InterPro" id="IPR014284">
    <property type="entry name" value="RNA_pol_sigma-70_dom"/>
</dbReference>
<dbReference type="SUPFAM" id="SSF88946">
    <property type="entry name" value="Sigma2 domain of RNA polymerase sigma factors"/>
    <property type="match status" value="1"/>
</dbReference>
<evidence type="ECO:0000259" key="3">
    <source>
        <dbReference type="Pfam" id="PF04542"/>
    </source>
</evidence>
<dbReference type="InterPro" id="IPR016039">
    <property type="entry name" value="Thiolase-like"/>
</dbReference>
<dbReference type="SUPFAM" id="SSF88659">
    <property type="entry name" value="Sigma3 and sigma4 domains of RNA polymerase sigma factors"/>
    <property type="match status" value="1"/>
</dbReference>
<dbReference type="Pfam" id="PF04542">
    <property type="entry name" value="Sigma70_r2"/>
    <property type="match status" value="1"/>
</dbReference>
<dbReference type="Pfam" id="PF08541">
    <property type="entry name" value="ACP_syn_III_C"/>
    <property type="match status" value="1"/>
</dbReference>
<dbReference type="InterPro" id="IPR013325">
    <property type="entry name" value="RNA_pol_sigma_r2"/>
</dbReference>
<keyword evidence="2" id="KW-0012">Acyltransferase</keyword>
<dbReference type="PANTHER" id="PTHR34069:SF2">
    <property type="entry name" value="BETA-KETOACYL-[ACYL-CARRIER-PROTEIN] SYNTHASE III"/>
    <property type="match status" value="1"/>
</dbReference>
<dbReference type="InterPro" id="IPR013751">
    <property type="entry name" value="ACP_syn_III_N"/>
</dbReference>